<comment type="caution">
    <text evidence="2">The sequence shown here is derived from an EMBL/GenBank/DDBJ whole genome shotgun (WGS) entry which is preliminary data.</text>
</comment>
<dbReference type="Proteomes" id="UP000609121">
    <property type="component" value="Unassembled WGS sequence"/>
</dbReference>
<evidence type="ECO:0000313" key="2">
    <source>
        <dbReference type="EMBL" id="MBE3637244.1"/>
    </source>
</evidence>
<keyword evidence="1" id="KW-0732">Signal</keyword>
<dbReference type="EMBL" id="JACVXA010000007">
    <property type="protein sequence ID" value="MBE3637244.1"/>
    <property type="molecule type" value="Genomic_DNA"/>
</dbReference>
<sequence length="301" mass="31781">MTSITACPLGLMAALAVLAAPDRSCAEEHPGLAFEAIAAAAASGEADLGDDNSMSWSRAVTRFEAARSSSPARSIGVQLEFGRTGYDFGSDTLGQDSLDIDEFSLSLPMRIPLGEEAGAFLTPSVSYAGESGVDFDEGASYGLLAGVAWRLGPDLMLGPALGAQSTLRDETAFFPFLIVDWRFAERWSLSTGSGFAASRGPGLRLAHHASDALEFGIEARYEQFEFRLDEDHAVSDGIGTDSSIPVVVTGRWSPNDRVSVSGFAGVALAGSITFDDEDDRKVYDEDYDAAPLVGVAARIAF</sequence>
<evidence type="ECO:0008006" key="4">
    <source>
        <dbReference type="Google" id="ProtNLM"/>
    </source>
</evidence>
<evidence type="ECO:0000256" key="1">
    <source>
        <dbReference type="SAM" id="SignalP"/>
    </source>
</evidence>
<dbReference type="AlphaFoldDB" id="A0A8J7CUB2"/>
<evidence type="ECO:0000313" key="3">
    <source>
        <dbReference type="Proteomes" id="UP000609121"/>
    </source>
</evidence>
<feature type="signal peptide" evidence="1">
    <location>
        <begin position="1"/>
        <end position="19"/>
    </location>
</feature>
<proteinExistence type="predicted"/>
<organism evidence="2 3">
    <name type="scientific">Mangrovicoccus algicola</name>
    <dbReference type="NCBI Taxonomy" id="2771008"/>
    <lineage>
        <taxon>Bacteria</taxon>
        <taxon>Pseudomonadati</taxon>
        <taxon>Pseudomonadota</taxon>
        <taxon>Alphaproteobacteria</taxon>
        <taxon>Rhodobacterales</taxon>
        <taxon>Paracoccaceae</taxon>
        <taxon>Mangrovicoccus</taxon>
    </lineage>
</organism>
<dbReference type="RefSeq" id="WP_193179626.1">
    <property type="nucleotide sequence ID" value="NZ_JACVXA010000007.1"/>
</dbReference>
<accession>A0A8J7CUB2</accession>
<keyword evidence="3" id="KW-1185">Reference proteome</keyword>
<protein>
    <recommendedName>
        <fullName evidence="4">Autotransporter outer membrane beta-barrel domain-containing protein</fullName>
    </recommendedName>
</protein>
<name>A0A8J7CUB2_9RHOB</name>
<reference evidence="2" key="1">
    <citation type="submission" date="2020-09" db="EMBL/GenBank/DDBJ databases">
        <title>A novel bacterium of genus Mangrovicoccus, isolated from South China Sea.</title>
        <authorList>
            <person name="Huang H."/>
            <person name="Mo K."/>
            <person name="Hu Y."/>
        </authorList>
    </citation>
    <scope>NUCLEOTIDE SEQUENCE</scope>
    <source>
        <strain evidence="2">HB182678</strain>
    </source>
</reference>
<gene>
    <name evidence="2" type="ORF">ICN82_03395</name>
</gene>
<feature type="chain" id="PRO_5035312254" description="Autotransporter outer membrane beta-barrel domain-containing protein" evidence="1">
    <location>
        <begin position="20"/>
        <end position="301"/>
    </location>
</feature>